<reference evidence="2" key="1">
    <citation type="submission" date="2020-08" db="EMBL/GenBank/DDBJ databases">
        <title>Multicomponent nature underlies the extraordinary mechanical properties of spider dragline silk.</title>
        <authorList>
            <person name="Kono N."/>
            <person name="Nakamura H."/>
            <person name="Mori M."/>
            <person name="Yoshida Y."/>
            <person name="Ohtoshi R."/>
            <person name="Malay A.D."/>
            <person name="Moran D.A.P."/>
            <person name="Tomita M."/>
            <person name="Numata K."/>
            <person name="Arakawa K."/>
        </authorList>
    </citation>
    <scope>NUCLEOTIDE SEQUENCE</scope>
</reference>
<organism evidence="2 3">
    <name type="scientific">Nephila pilipes</name>
    <name type="common">Giant wood spider</name>
    <name type="synonym">Nephila maculata</name>
    <dbReference type="NCBI Taxonomy" id="299642"/>
    <lineage>
        <taxon>Eukaryota</taxon>
        <taxon>Metazoa</taxon>
        <taxon>Ecdysozoa</taxon>
        <taxon>Arthropoda</taxon>
        <taxon>Chelicerata</taxon>
        <taxon>Arachnida</taxon>
        <taxon>Araneae</taxon>
        <taxon>Araneomorphae</taxon>
        <taxon>Entelegynae</taxon>
        <taxon>Araneoidea</taxon>
        <taxon>Nephilidae</taxon>
        <taxon>Nephila</taxon>
    </lineage>
</organism>
<accession>A0A8X6Q043</accession>
<evidence type="ECO:0000256" key="1">
    <source>
        <dbReference type="SAM" id="MobiDB-lite"/>
    </source>
</evidence>
<keyword evidence="3" id="KW-1185">Reference proteome</keyword>
<sequence length="95" mass="10878">MTSIKRFRDERALMCPNALCPAKYFERCTESVITLNALSFSPLNVNVSTIVRDDENTWSVKRAVILYLLHFRKRRNDSADSESKPGGSDHQMIKS</sequence>
<evidence type="ECO:0000313" key="2">
    <source>
        <dbReference type="EMBL" id="GFT99152.1"/>
    </source>
</evidence>
<gene>
    <name evidence="2" type="ORF">NPIL_650451</name>
</gene>
<name>A0A8X6Q043_NEPPI</name>
<dbReference type="AlphaFoldDB" id="A0A8X6Q043"/>
<evidence type="ECO:0000313" key="3">
    <source>
        <dbReference type="Proteomes" id="UP000887013"/>
    </source>
</evidence>
<dbReference type="EMBL" id="BMAW01026852">
    <property type="protein sequence ID" value="GFT99152.1"/>
    <property type="molecule type" value="Genomic_DNA"/>
</dbReference>
<proteinExistence type="predicted"/>
<protein>
    <submittedName>
        <fullName evidence="2">Uncharacterized protein</fullName>
    </submittedName>
</protein>
<feature type="region of interest" description="Disordered" evidence="1">
    <location>
        <begin position="75"/>
        <end position="95"/>
    </location>
</feature>
<dbReference type="Proteomes" id="UP000887013">
    <property type="component" value="Unassembled WGS sequence"/>
</dbReference>
<comment type="caution">
    <text evidence="2">The sequence shown here is derived from an EMBL/GenBank/DDBJ whole genome shotgun (WGS) entry which is preliminary data.</text>
</comment>